<evidence type="ECO:0000259" key="6">
    <source>
        <dbReference type="PROSITE" id="PS50901"/>
    </source>
</evidence>
<proteinExistence type="predicted"/>
<keyword evidence="2 3" id="KW-0067">ATP-binding</keyword>
<feature type="region of interest" description="Disordered" evidence="4">
    <location>
        <begin position="457"/>
        <end position="477"/>
    </location>
</feature>
<dbReference type="Proteomes" id="UP000465785">
    <property type="component" value="Chromosome"/>
</dbReference>
<feature type="binding site" evidence="3">
    <location>
        <begin position="233"/>
        <end position="240"/>
    </location>
    <ligand>
        <name>ATP</name>
        <dbReference type="ChEBI" id="CHEBI:30616"/>
    </ligand>
</feature>
<gene>
    <name evidence="7" type="ORF">MGALJ_13950</name>
</gene>
<keyword evidence="8" id="KW-1185">Reference proteome</keyword>
<dbReference type="GO" id="GO:0005524">
    <property type="term" value="F:ATP binding"/>
    <property type="evidence" value="ECO:0007669"/>
    <property type="project" value="UniProtKB-UniRule"/>
</dbReference>
<dbReference type="PANTHER" id="PTHR22683">
    <property type="entry name" value="SPORULATION PROTEIN RELATED"/>
    <property type="match status" value="1"/>
</dbReference>
<sequence>MASNNKGTNNTQSSDDEWIEDLIVSLFKAAGYLLWWAILFPAISIPIIACIAVAITHGVRPGLIAAAVVSIGYMAWAWLDHRSFHAWVTGPVRRRWLTWWRYTRSWNLVCALHGLTAKLGERTLTPALQSVQIGVRSDVLRLRVVTGQSLQDWHKQAEALAAAWRADRLTITAIAPGELRITLMRGDVLAEPIALPMPTPATIVDLTSVRVGIMESRSGWQLPLLGHHILVAGATGAGKGSVLWSLIAGIAPDLRTGQVRLCVIDPKGGMELGAGAPMFAVFTHDATDPTLELLRQLVKVMHTRANRLRGKTRLHTPTQAEPLFVVVIDEIAALTAYVTDRKVRTEIEQLLGLLLSQGRAVGISVVAAVQDPAKDTLPVRQLFTVRIGLRLTEATQTAMVLGQGARDAGAECDRISDATPGVGYMMVDGTGQPVRVRAFHVTDSDISNLAARFRLPCGANRTNQSNGERGDTDRGQR</sequence>
<dbReference type="PROSITE" id="PS50901">
    <property type="entry name" value="FTSK"/>
    <property type="match status" value="1"/>
</dbReference>
<dbReference type="SUPFAM" id="SSF52540">
    <property type="entry name" value="P-loop containing nucleoside triphosphate hydrolases"/>
    <property type="match status" value="1"/>
</dbReference>
<dbReference type="InterPro" id="IPR027417">
    <property type="entry name" value="P-loop_NTPase"/>
</dbReference>
<evidence type="ECO:0000256" key="3">
    <source>
        <dbReference type="PROSITE-ProRule" id="PRU00289"/>
    </source>
</evidence>
<dbReference type="PANTHER" id="PTHR22683:SF41">
    <property type="entry name" value="DNA TRANSLOCASE FTSK"/>
    <property type="match status" value="1"/>
</dbReference>
<dbReference type="Pfam" id="PF01580">
    <property type="entry name" value="FtsK_SpoIIIE"/>
    <property type="match status" value="1"/>
</dbReference>
<evidence type="ECO:0000256" key="1">
    <source>
        <dbReference type="ARBA" id="ARBA00022741"/>
    </source>
</evidence>
<dbReference type="Gene3D" id="3.40.50.300">
    <property type="entry name" value="P-loop containing nucleotide triphosphate hydrolases"/>
    <property type="match status" value="1"/>
</dbReference>
<reference evidence="7 8" key="1">
    <citation type="journal article" date="2019" name="Emerg. Microbes Infect.">
        <title>Comprehensive subspecies identification of 175 nontuberculous mycobacteria species based on 7547 genomic profiles.</title>
        <authorList>
            <person name="Matsumoto Y."/>
            <person name="Kinjo T."/>
            <person name="Motooka D."/>
            <person name="Nabeya D."/>
            <person name="Jung N."/>
            <person name="Uechi K."/>
            <person name="Horii T."/>
            <person name="Iida T."/>
            <person name="Fujita J."/>
            <person name="Nakamura S."/>
        </authorList>
    </citation>
    <scope>NUCLEOTIDE SEQUENCE [LARGE SCALE GENOMIC DNA]</scope>
    <source>
        <strain evidence="7 8">JCM 6399</strain>
    </source>
</reference>
<dbReference type="GO" id="GO:0051301">
    <property type="term" value="P:cell division"/>
    <property type="evidence" value="ECO:0007669"/>
    <property type="project" value="UniProtKB-KW"/>
</dbReference>
<feature type="domain" description="FtsK" evidence="6">
    <location>
        <begin position="198"/>
        <end position="398"/>
    </location>
</feature>
<keyword evidence="5" id="KW-1133">Transmembrane helix</keyword>
<dbReference type="GO" id="GO:0003677">
    <property type="term" value="F:DNA binding"/>
    <property type="evidence" value="ECO:0007669"/>
    <property type="project" value="InterPro"/>
</dbReference>
<organism evidence="7 8">
    <name type="scientific">Mycobacterium gallinarum</name>
    <dbReference type="NCBI Taxonomy" id="39689"/>
    <lineage>
        <taxon>Bacteria</taxon>
        <taxon>Bacillati</taxon>
        <taxon>Actinomycetota</taxon>
        <taxon>Actinomycetes</taxon>
        <taxon>Mycobacteriales</taxon>
        <taxon>Mycobacteriaceae</taxon>
        <taxon>Mycobacterium</taxon>
    </lineage>
</organism>
<feature type="transmembrane region" description="Helical" evidence="5">
    <location>
        <begin position="33"/>
        <end position="55"/>
    </location>
</feature>
<dbReference type="RefSeq" id="WP_163727773.1">
    <property type="nucleotide sequence ID" value="NZ_AP022601.1"/>
</dbReference>
<keyword evidence="5" id="KW-0472">Membrane</keyword>
<evidence type="ECO:0000313" key="8">
    <source>
        <dbReference type="Proteomes" id="UP000465785"/>
    </source>
</evidence>
<dbReference type="InterPro" id="IPR050206">
    <property type="entry name" value="FtsK/SpoIIIE/SftA"/>
</dbReference>
<evidence type="ECO:0000256" key="5">
    <source>
        <dbReference type="SAM" id="Phobius"/>
    </source>
</evidence>
<feature type="transmembrane region" description="Helical" evidence="5">
    <location>
        <begin position="62"/>
        <end position="79"/>
    </location>
</feature>
<keyword evidence="7" id="KW-0131">Cell cycle</keyword>
<dbReference type="AlphaFoldDB" id="A0A9W4B0B6"/>
<dbReference type="EMBL" id="AP022601">
    <property type="protein sequence ID" value="BBY91726.1"/>
    <property type="molecule type" value="Genomic_DNA"/>
</dbReference>
<dbReference type="KEGG" id="mgau:MGALJ_13950"/>
<keyword evidence="7" id="KW-0132">Cell division</keyword>
<dbReference type="InterPro" id="IPR003593">
    <property type="entry name" value="AAA+_ATPase"/>
</dbReference>
<keyword evidence="1 3" id="KW-0547">Nucleotide-binding</keyword>
<evidence type="ECO:0000256" key="4">
    <source>
        <dbReference type="SAM" id="MobiDB-lite"/>
    </source>
</evidence>
<dbReference type="InterPro" id="IPR002543">
    <property type="entry name" value="FtsK_dom"/>
</dbReference>
<name>A0A9W4B0B6_9MYCO</name>
<dbReference type="SMART" id="SM00382">
    <property type="entry name" value="AAA"/>
    <property type="match status" value="1"/>
</dbReference>
<evidence type="ECO:0000313" key="7">
    <source>
        <dbReference type="EMBL" id="BBY91726.1"/>
    </source>
</evidence>
<accession>A0A9W4B0B6</accession>
<feature type="compositionally biased region" description="Basic and acidic residues" evidence="4">
    <location>
        <begin position="468"/>
        <end position="477"/>
    </location>
</feature>
<protein>
    <submittedName>
        <fullName evidence="7">Hypothetical cell division FtsK/SpoIIIE protein</fullName>
    </submittedName>
</protein>
<evidence type="ECO:0000256" key="2">
    <source>
        <dbReference type="ARBA" id="ARBA00022840"/>
    </source>
</evidence>
<keyword evidence="5" id="KW-0812">Transmembrane</keyword>